<keyword evidence="4" id="KW-1185">Reference proteome</keyword>
<organism evidence="3 4">
    <name type="scientific">Rheinheimera tilapiae</name>
    <dbReference type="NCBI Taxonomy" id="875043"/>
    <lineage>
        <taxon>Bacteria</taxon>
        <taxon>Pseudomonadati</taxon>
        <taxon>Pseudomonadota</taxon>
        <taxon>Gammaproteobacteria</taxon>
        <taxon>Chromatiales</taxon>
        <taxon>Chromatiaceae</taxon>
        <taxon>Rheinheimera</taxon>
    </lineage>
</organism>
<feature type="region of interest" description="Disordered" evidence="1">
    <location>
        <begin position="94"/>
        <end position="115"/>
    </location>
</feature>
<feature type="signal peptide" evidence="2">
    <location>
        <begin position="1"/>
        <end position="23"/>
    </location>
</feature>
<proteinExistence type="predicted"/>
<evidence type="ECO:0000313" key="4">
    <source>
        <dbReference type="Proteomes" id="UP001589813"/>
    </source>
</evidence>
<keyword evidence="2" id="KW-0732">Signal</keyword>
<dbReference type="EMBL" id="JBHLXP010000001">
    <property type="protein sequence ID" value="MFC0048042.1"/>
    <property type="molecule type" value="Genomic_DNA"/>
</dbReference>
<evidence type="ECO:0000256" key="1">
    <source>
        <dbReference type="SAM" id="MobiDB-lite"/>
    </source>
</evidence>
<comment type="caution">
    <text evidence="3">The sequence shown here is derived from an EMBL/GenBank/DDBJ whole genome shotgun (WGS) entry which is preliminary data.</text>
</comment>
<evidence type="ECO:0000313" key="3">
    <source>
        <dbReference type="EMBL" id="MFC0048042.1"/>
    </source>
</evidence>
<sequence length="115" mass="13606">MFKFMGMLAGLFSAIGLMTPAHATNVEVNLYGQVLPGVHGHVRVADPYPRYDRIVVIEAPYAHQRDWGRYCHHYGACHQSVRFVEVREYQEQRHWHKPKRHKRRHGHVHHHDCDH</sequence>
<name>A0ABV6BB60_9GAMM</name>
<dbReference type="Proteomes" id="UP001589813">
    <property type="component" value="Unassembled WGS sequence"/>
</dbReference>
<dbReference type="RefSeq" id="WP_377241861.1">
    <property type="nucleotide sequence ID" value="NZ_JBHLXP010000001.1"/>
</dbReference>
<gene>
    <name evidence="3" type="ORF">ACFFJP_07045</name>
</gene>
<protein>
    <submittedName>
        <fullName evidence="3">Uncharacterized protein</fullName>
    </submittedName>
</protein>
<reference evidence="3 4" key="1">
    <citation type="submission" date="2024-09" db="EMBL/GenBank/DDBJ databases">
        <authorList>
            <person name="Sun Q."/>
            <person name="Mori K."/>
        </authorList>
    </citation>
    <scope>NUCLEOTIDE SEQUENCE [LARGE SCALE GENOMIC DNA]</scope>
    <source>
        <strain evidence="3 4">KCTC 23315</strain>
    </source>
</reference>
<evidence type="ECO:0000256" key="2">
    <source>
        <dbReference type="SAM" id="SignalP"/>
    </source>
</evidence>
<accession>A0ABV6BB60</accession>
<feature type="chain" id="PRO_5046633595" evidence="2">
    <location>
        <begin position="24"/>
        <end position="115"/>
    </location>
</feature>